<dbReference type="EMBL" id="FOKQ01000013">
    <property type="protein sequence ID" value="SFC47608.1"/>
    <property type="molecule type" value="Genomic_DNA"/>
</dbReference>
<dbReference type="AlphaFoldDB" id="A0A1I1JLZ4"/>
<evidence type="ECO:0000313" key="5">
    <source>
        <dbReference type="Proteomes" id="UP000182192"/>
    </source>
</evidence>
<dbReference type="OrthoDB" id="9808002at2"/>
<dbReference type="InterPro" id="IPR000192">
    <property type="entry name" value="Aminotrans_V_dom"/>
</dbReference>
<dbReference type="InterPro" id="IPR001387">
    <property type="entry name" value="Cro/C1-type_HTH"/>
</dbReference>
<evidence type="ECO:0000256" key="2">
    <source>
        <dbReference type="ARBA" id="ARBA00022898"/>
    </source>
</evidence>
<dbReference type="InterPro" id="IPR016454">
    <property type="entry name" value="Cysteine_dSase"/>
</dbReference>
<dbReference type="PANTHER" id="PTHR11601:SF50">
    <property type="entry name" value="CYSTEINE DESULFURASE ISCS 2-RELATED"/>
    <property type="match status" value="1"/>
</dbReference>
<dbReference type="Pfam" id="PF00266">
    <property type="entry name" value="Aminotran_5"/>
    <property type="match status" value="1"/>
</dbReference>
<reference evidence="4 5" key="1">
    <citation type="submission" date="2016-10" db="EMBL/GenBank/DDBJ databases">
        <authorList>
            <person name="de Groot N.N."/>
        </authorList>
    </citation>
    <scope>NUCLEOTIDE SEQUENCE [LARGE SCALE GENOMIC DNA]</scope>
    <source>
        <strain evidence="4 5">AR67</strain>
    </source>
</reference>
<dbReference type="PIRSF" id="PIRSF005572">
    <property type="entry name" value="NifS"/>
    <property type="match status" value="1"/>
</dbReference>
<dbReference type="Gene3D" id="3.40.640.10">
    <property type="entry name" value="Type I PLP-dependent aspartate aminotransferase-like (Major domain)"/>
    <property type="match status" value="1"/>
</dbReference>
<dbReference type="Gene3D" id="1.10.260.50">
    <property type="match status" value="1"/>
</dbReference>
<dbReference type="RefSeq" id="WP_074961231.1">
    <property type="nucleotide sequence ID" value="NZ_FOKQ01000013.1"/>
</dbReference>
<keyword evidence="2" id="KW-0663">Pyridoxal phosphate</keyword>
<dbReference type="PROSITE" id="PS50943">
    <property type="entry name" value="HTH_CROC1"/>
    <property type="match status" value="1"/>
</dbReference>
<dbReference type="InterPro" id="IPR015422">
    <property type="entry name" value="PyrdxlP-dep_Trfase_small"/>
</dbReference>
<dbReference type="Gene3D" id="3.90.1150.10">
    <property type="entry name" value="Aspartate Aminotransferase, domain 1"/>
    <property type="match status" value="1"/>
</dbReference>
<evidence type="ECO:0000256" key="1">
    <source>
        <dbReference type="ARBA" id="ARBA00001933"/>
    </source>
</evidence>
<dbReference type="GO" id="GO:0003824">
    <property type="term" value="F:catalytic activity"/>
    <property type="evidence" value="ECO:0007669"/>
    <property type="project" value="UniProtKB-ARBA"/>
</dbReference>
<protein>
    <submittedName>
        <fullName evidence="4">Cysteine desulfurase</fullName>
    </submittedName>
</protein>
<feature type="domain" description="HTH cro/C1-type" evidence="3">
    <location>
        <begin position="49"/>
        <end position="65"/>
    </location>
</feature>
<dbReference type="InterPro" id="IPR015424">
    <property type="entry name" value="PyrdxlP-dep_Trfase"/>
</dbReference>
<dbReference type="SUPFAM" id="SSF53383">
    <property type="entry name" value="PLP-dependent transferases"/>
    <property type="match status" value="1"/>
</dbReference>
<dbReference type="PANTHER" id="PTHR11601">
    <property type="entry name" value="CYSTEINE DESULFURYLASE FAMILY MEMBER"/>
    <property type="match status" value="1"/>
</dbReference>
<sequence>MSNIYLDYSADTPADERVLSVYTETARNAFANPNSLHSEGRKARSAVDDSLVKISELLGVSTDELIFTSGASEANNLAIKGIAHSRRRKGKHIVSTFLEHSSVSGALTYLQEQGWEIDLVNILPSGKIDLEHLKSLMRDDTVLCAVCAVDSELGTVQPISEISEIVKGYPNCVLHVDATQAIGKIKLDLTGVHTASFAPHKFYGLKGFGVLYKAKSIILEPLIHGGASTTIYRSGTPDAPAASACAAALKYAFNEIEERNSRVSELNQKLRDHFLENNMISINSPEDAVPHILNISVNGIKGEEMRRLLDEQGVCVSVKSACSVANTPSRSVMALFHDRKRALSSWRISLSHLTSDAELEKFIEILGSIIQR</sequence>
<accession>A0A1I1JLZ4</accession>
<gene>
    <name evidence="4" type="ORF">SAMN02910406_01796</name>
</gene>
<comment type="cofactor">
    <cofactor evidence="1">
        <name>pyridoxal 5'-phosphate</name>
        <dbReference type="ChEBI" id="CHEBI:597326"/>
    </cofactor>
</comment>
<dbReference type="InterPro" id="IPR015421">
    <property type="entry name" value="PyrdxlP-dep_Trfase_major"/>
</dbReference>
<evidence type="ECO:0000259" key="3">
    <source>
        <dbReference type="PROSITE" id="PS50943"/>
    </source>
</evidence>
<name>A0A1I1JLZ4_RUMAL</name>
<evidence type="ECO:0000313" key="4">
    <source>
        <dbReference type="EMBL" id="SFC47608.1"/>
    </source>
</evidence>
<proteinExistence type="predicted"/>
<organism evidence="4 5">
    <name type="scientific">Ruminococcus albus</name>
    <dbReference type="NCBI Taxonomy" id="1264"/>
    <lineage>
        <taxon>Bacteria</taxon>
        <taxon>Bacillati</taxon>
        <taxon>Bacillota</taxon>
        <taxon>Clostridia</taxon>
        <taxon>Eubacteriales</taxon>
        <taxon>Oscillospiraceae</taxon>
        <taxon>Ruminococcus</taxon>
    </lineage>
</organism>
<dbReference type="Proteomes" id="UP000182192">
    <property type="component" value="Unassembled WGS sequence"/>
</dbReference>